<evidence type="ECO:0000256" key="3">
    <source>
        <dbReference type="ARBA" id="ARBA00022452"/>
    </source>
</evidence>
<evidence type="ECO:0000256" key="5">
    <source>
        <dbReference type="ARBA" id="ARBA00022805"/>
    </source>
</evidence>
<evidence type="ECO:0000256" key="4">
    <source>
        <dbReference type="ARBA" id="ARBA00022692"/>
    </source>
</evidence>
<feature type="domain" description="Bacterial surface antigen (D15)" evidence="9">
    <location>
        <begin position="180"/>
        <end position="523"/>
    </location>
</feature>
<evidence type="ECO:0000313" key="11">
    <source>
        <dbReference type="EMBL" id="KAJ6844227.1"/>
    </source>
</evidence>
<comment type="caution">
    <text evidence="11">The sequence shown here is derived from an EMBL/GenBank/DDBJ whole genome shotgun (WGS) entry which is preliminary data.</text>
</comment>
<accession>A0AAX6HUJ2</accession>
<dbReference type="EMBL" id="JANAVB010006599">
    <property type="protein sequence ID" value="KAJ6844227.1"/>
    <property type="molecule type" value="Genomic_DNA"/>
</dbReference>
<comment type="similarity">
    <text evidence="2">Belongs to the SAM50/omp85 family.</text>
</comment>
<dbReference type="InterPro" id="IPR039910">
    <property type="entry name" value="D15-like"/>
</dbReference>
<name>A0AAX6HUJ2_IRIPA</name>
<dbReference type="InterPro" id="IPR000184">
    <property type="entry name" value="Bac_surfAg_D15"/>
</dbReference>
<feature type="compositionally biased region" description="Acidic residues" evidence="8">
    <location>
        <begin position="15"/>
        <end position="48"/>
    </location>
</feature>
<dbReference type="PANTHER" id="PTHR12815">
    <property type="entry name" value="SORTING AND ASSEMBLY MACHINERY SAMM50 PROTEIN FAMILY MEMBER"/>
    <property type="match status" value="1"/>
</dbReference>
<sequence>MAATEEPPPKSNTQEEVEADDNEEEEEDDDEDEDYEEEEEEEEEEEPADTSFSTRSKLQTLFRRLSTGPVSIRVHDVVVKGNARTKESLIEAEALDALRSASTVQELIRAAGVANERLQRLGIFERVSITLDAGPPELPGTTNVVIEVVEPKNPLTGDFGVYTKPEARAWSLEGSLKLKNSFGYGDIWDVSGAYGWDQTSELSAGLSLPRFKVVPTPLTARVSLLTQDWLKFSSYKERLLGISLGLLSSKHHNLAYNLTWRNLTDPSRMSSKSIRRQLGHSLLSSIKYTFKVDRRNSHLRPTRGWAFLSSSQIGGLGPDSKSLRFVRQEFDLRGALPLGFYNAAFNVGVSAGVIMPWGEGFLSLPSPLPDRFHMGGNSSPVCSLGGFNSLLGFKMRGLGPTDLRRLVTRTADDANPQVSPGRDELGGDLAVTAFADLSFDLPLKLFRDSGIHGHVFASAGNLAKITEGRLKEFSLGNFWQTFRSSIGLGVVIPTKLLRMEINYCYILRQSEHDVAKTGVQFNFSSPS</sequence>
<feature type="domain" description="POTRA" evidence="10">
    <location>
        <begin position="73"/>
        <end position="150"/>
    </location>
</feature>
<evidence type="ECO:0000259" key="10">
    <source>
        <dbReference type="Pfam" id="PF07244"/>
    </source>
</evidence>
<comment type="subcellular location">
    <subcellularLocation>
        <location evidence="1">Mitochondrion outer membrane</location>
        <topology evidence="1">Multi-pass membrane protein</topology>
    </subcellularLocation>
    <subcellularLocation>
        <location evidence="7">Plastid</location>
        <location evidence="7">Chloroplast outer membrane</location>
    </subcellularLocation>
</comment>
<dbReference type="FunFam" id="2.40.160.50:FF:000005">
    <property type="entry name" value="Outer membrane OMP85 family protein"/>
    <property type="match status" value="1"/>
</dbReference>
<keyword evidence="6" id="KW-0472">Membrane</keyword>
<evidence type="ECO:0000259" key="9">
    <source>
        <dbReference type="Pfam" id="PF01103"/>
    </source>
</evidence>
<dbReference type="Gene3D" id="3.10.20.310">
    <property type="entry name" value="membrane protein fhac"/>
    <property type="match status" value="1"/>
</dbReference>
<evidence type="ECO:0000256" key="8">
    <source>
        <dbReference type="SAM" id="MobiDB-lite"/>
    </source>
</evidence>
<keyword evidence="3" id="KW-1134">Transmembrane beta strand</keyword>
<evidence type="ECO:0000256" key="7">
    <source>
        <dbReference type="ARBA" id="ARBA00024013"/>
    </source>
</evidence>
<feature type="region of interest" description="Disordered" evidence="8">
    <location>
        <begin position="1"/>
        <end position="56"/>
    </location>
</feature>
<keyword evidence="5" id="KW-0934">Plastid</keyword>
<dbReference type="Pfam" id="PF01103">
    <property type="entry name" value="Omp85"/>
    <property type="match status" value="1"/>
</dbReference>
<dbReference type="FunFam" id="3.10.20.310:FF:000016">
    <property type="entry name" value="Outer membrane OMP85 family protein"/>
    <property type="match status" value="1"/>
</dbReference>
<protein>
    <submittedName>
        <fullName evidence="11">SAM50-like protein SPAC17C9.06</fullName>
    </submittedName>
</protein>
<evidence type="ECO:0000313" key="12">
    <source>
        <dbReference type="Proteomes" id="UP001140949"/>
    </source>
</evidence>
<organism evidence="11 12">
    <name type="scientific">Iris pallida</name>
    <name type="common">Sweet iris</name>
    <dbReference type="NCBI Taxonomy" id="29817"/>
    <lineage>
        <taxon>Eukaryota</taxon>
        <taxon>Viridiplantae</taxon>
        <taxon>Streptophyta</taxon>
        <taxon>Embryophyta</taxon>
        <taxon>Tracheophyta</taxon>
        <taxon>Spermatophyta</taxon>
        <taxon>Magnoliopsida</taxon>
        <taxon>Liliopsida</taxon>
        <taxon>Asparagales</taxon>
        <taxon>Iridaceae</taxon>
        <taxon>Iridoideae</taxon>
        <taxon>Irideae</taxon>
        <taxon>Iris</taxon>
    </lineage>
</organism>
<keyword evidence="5" id="KW-1002">Plastid outer membrane</keyword>
<reference evidence="11" key="1">
    <citation type="journal article" date="2023" name="GigaByte">
        <title>Genome assembly of the bearded iris, Iris pallida Lam.</title>
        <authorList>
            <person name="Bruccoleri R.E."/>
            <person name="Oakeley E.J."/>
            <person name="Faust A.M.E."/>
            <person name="Altorfer M."/>
            <person name="Dessus-Babus S."/>
            <person name="Burckhardt D."/>
            <person name="Oertli M."/>
            <person name="Naumann U."/>
            <person name="Petersen F."/>
            <person name="Wong J."/>
        </authorList>
    </citation>
    <scope>NUCLEOTIDE SEQUENCE</scope>
    <source>
        <strain evidence="11">GSM-AAB239-AS_SAM_17_03QT</strain>
    </source>
</reference>
<evidence type="ECO:0000256" key="2">
    <source>
        <dbReference type="ARBA" id="ARBA00010913"/>
    </source>
</evidence>
<evidence type="ECO:0000256" key="1">
    <source>
        <dbReference type="ARBA" id="ARBA00004374"/>
    </source>
</evidence>
<dbReference type="Proteomes" id="UP001140949">
    <property type="component" value="Unassembled WGS sequence"/>
</dbReference>
<keyword evidence="4" id="KW-0812">Transmembrane</keyword>
<evidence type="ECO:0000256" key="6">
    <source>
        <dbReference type="ARBA" id="ARBA00023136"/>
    </source>
</evidence>
<dbReference type="GO" id="GO:0005741">
    <property type="term" value="C:mitochondrial outer membrane"/>
    <property type="evidence" value="ECO:0007669"/>
    <property type="project" value="UniProtKB-SubCell"/>
</dbReference>
<dbReference type="Gene3D" id="2.40.160.50">
    <property type="entry name" value="membrane protein fhac: a member of the omp85/tpsb transporter family"/>
    <property type="match status" value="1"/>
</dbReference>
<dbReference type="GO" id="GO:0009707">
    <property type="term" value="C:chloroplast outer membrane"/>
    <property type="evidence" value="ECO:0007669"/>
    <property type="project" value="UniProtKB-SubCell"/>
</dbReference>
<dbReference type="AlphaFoldDB" id="A0AAX6HUJ2"/>
<dbReference type="PANTHER" id="PTHR12815:SF18">
    <property type="entry name" value="SORTING AND ASSEMBLY MACHINERY COMPONENT 50 HOMOLOG"/>
    <property type="match status" value="1"/>
</dbReference>
<dbReference type="InterPro" id="IPR010827">
    <property type="entry name" value="BamA/TamA_POTRA"/>
</dbReference>
<reference evidence="11" key="2">
    <citation type="submission" date="2023-04" db="EMBL/GenBank/DDBJ databases">
        <authorList>
            <person name="Bruccoleri R.E."/>
            <person name="Oakeley E.J."/>
            <person name="Faust A.-M."/>
            <person name="Dessus-Babus S."/>
            <person name="Altorfer M."/>
            <person name="Burckhardt D."/>
            <person name="Oertli M."/>
            <person name="Naumann U."/>
            <person name="Petersen F."/>
            <person name="Wong J."/>
        </authorList>
    </citation>
    <scope>NUCLEOTIDE SEQUENCE</scope>
    <source>
        <strain evidence="11">GSM-AAB239-AS_SAM_17_03QT</strain>
        <tissue evidence="11">Leaf</tissue>
    </source>
</reference>
<keyword evidence="12" id="KW-1185">Reference proteome</keyword>
<gene>
    <name evidence="11" type="ORF">M6B38_291535</name>
</gene>
<dbReference type="Pfam" id="PF07244">
    <property type="entry name" value="POTRA"/>
    <property type="match status" value="1"/>
</dbReference>
<proteinExistence type="inferred from homology"/>